<dbReference type="AlphaFoldDB" id="A0A928WYW7"/>
<reference evidence="2" key="1">
    <citation type="submission" date="2020-10" db="EMBL/GenBank/DDBJ databases">
        <authorList>
            <person name="Castelo-Branco R."/>
            <person name="Eusebio N."/>
            <person name="Adriana R."/>
            <person name="Vieira A."/>
            <person name="Brugerolle De Fraissinette N."/>
            <person name="Rezende De Castro R."/>
            <person name="Schneider M.P."/>
            <person name="Vasconcelos V."/>
            <person name="Leao P.N."/>
        </authorList>
    </citation>
    <scope>NUCLEOTIDE SEQUENCE</scope>
    <source>
        <strain evidence="2">LEGE 11479</strain>
    </source>
</reference>
<name>A0A928WYW7_LEPEC</name>
<dbReference type="Proteomes" id="UP000615026">
    <property type="component" value="Unassembled WGS sequence"/>
</dbReference>
<evidence type="ECO:0000313" key="2">
    <source>
        <dbReference type="EMBL" id="MBE9065949.1"/>
    </source>
</evidence>
<protein>
    <submittedName>
        <fullName evidence="2">Uncharacterized protein</fullName>
    </submittedName>
</protein>
<proteinExistence type="predicted"/>
<gene>
    <name evidence="2" type="ORF">IQ260_04715</name>
</gene>
<dbReference type="EMBL" id="JADEXP010000023">
    <property type="protein sequence ID" value="MBE9065949.1"/>
    <property type="molecule type" value="Genomic_DNA"/>
</dbReference>
<accession>A0A928WYW7</accession>
<keyword evidence="3" id="KW-1185">Reference proteome</keyword>
<keyword evidence="1" id="KW-0472">Membrane</keyword>
<organism evidence="2 3">
    <name type="scientific">Leptolyngbya cf. ectocarpi LEGE 11479</name>
    <dbReference type="NCBI Taxonomy" id="1828722"/>
    <lineage>
        <taxon>Bacteria</taxon>
        <taxon>Bacillati</taxon>
        <taxon>Cyanobacteriota</taxon>
        <taxon>Cyanophyceae</taxon>
        <taxon>Leptolyngbyales</taxon>
        <taxon>Leptolyngbyaceae</taxon>
        <taxon>Leptolyngbya group</taxon>
        <taxon>Leptolyngbya</taxon>
    </lineage>
</organism>
<keyword evidence="1" id="KW-0812">Transmembrane</keyword>
<evidence type="ECO:0000256" key="1">
    <source>
        <dbReference type="SAM" id="Phobius"/>
    </source>
</evidence>
<keyword evidence="1" id="KW-1133">Transmembrane helix</keyword>
<dbReference type="RefSeq" id="WP_193991337.1">
    <property type="nucleotide sequence ID" value="NZ_JADEXP010000023.1"/>
</dbReference>
<sequence length="64" mass="6758">MKAAMALRLLNAYGSEEKAGEARATTATSVSVAIATTTLTLSALIRFVILNLSLTGRHPSMHDL</sequence>
<comment type="caution">
    <text evidence="2">The sequence shown here is derived from an EMBL/GenBank/DDBJ whole genome shotgun (WGS) entry which is preliminary data.</text>
</comment>
<evidence type="ECO:0000313" key="3">
    <source>
        <dbReference type="Proteomes" id="UP000615026"/>
    </source>
</evidence>
<feature type="transmembrane region" description="Helical" evidence="1">
    <location>
        <begin position="30"/>
        <end position="54"/>
    </location>
</feature>